<keyword evidence="2 5" id="KW-0238">DNA-binding</keyword>
<evidence type="ECO:0000313" key="9">
    <source>
        <dbReference type="EMBL" id="CAK1586028.1"/>
    </source>
</evidence>
<evidence type="ECO:0000259" key="8">
    <source>
        <dbReference type="PROSITE" id="PS50071"/>
    </source>
</evidence>
<dbReference type="PROSITE" id="PS00027">
    <property type="entry name" value="HOMEOBOX_1"/>
    <property type="match status" value="1"/>
</dbReference>
<accession>A0AAV1KSN0</accession>
<comment type="subcellular location">
    <subcellularLocation>
        <location evidence="1 5 6">Nucleus</location>
    </subcellularLocation>
</comment>
<dbReference type="InterPro" id="IPR001356">
    <property type="entry name" value="HD"/>
</dbReference>
<dbReference type="Gene3D" id="1.10.10.60">
    <property type="entry name" value="Homeodomain-like"/>
    <property type="match status" value="1"/>
</dbReference>
<organism evidence="9 10">
    <name type="scientific">Parnassius mnemosyne</name>
    <name type="common">clouded apollo</name>
    <dbReference type="NCBI Taxonomy" id="213953"/>
    <lineage>
        <taxon>Eukaryota</taxon>
        <taxon>Metazoa</taxon>
        <taxon>Ecdysozoa</taxon>
        <taxon>Arthropoda</taxon>
        <taxon>Hexapoda</taxon>
        <taxon>Insecta</taxon>
        <taxon>Pterygota</taxon>
        <taxon>Neoptera</taxon>
        <taxon>Endopterygota</taxon>
        <taxon>Lepidoptera</taxon>
        <taxon>Glossata</taxon>
        <taxon>Ditrysia</taxon>
        <taxon>Papilionoidea</taxon>
        <taxon>Papilionidae</taxon>
        <taxon>Parnassiinae</taxon>
        <taxon>Parnassini</taxon>
        <taxon>Parnassius</taxon>
        <taxon>Driopa</taxon>
    </lineage>
</organism>
<dbReference type="Pfam" id="PF00046">
    <property type="entry name" value="Homeodomain"/>
    <property type="match status" value="1"/>
</dbReference>
<dbReference type="CDD" id="cd00086">
    <property type="entry name" value="homeodomain"/>
    <property type="match status" value="1"/>
</dbReference>
<dbReference type="FunFam" id="1.10.10.60:FF:000291">
    <property type="entry name" value="ALX homeobox protein 1"/>
    <property type="match status" value="1"/>
</dbReference>
<dbReference type="GO" id="GO:0000981">
    <property type="term" value="F:DNA-binding transcription factor activity, RNA polymerase II-specific"/>
    <property type="evidence" value="ECO:0007669"/>
    <property type="project" value="InterPro"/>
</dbReference>
<evidence type="ECO:0000313" key="10">
    <source>
        <dbReference type="Proteomes" id="UP001314205"/>
    </source>
</evidence>
<comment type="caution">
    <text evidence="9">The sequence shown here is derived from an EMBL/GenBank/DDBJ whole genome shotgun (WGS) entry which is preliminary data.</text>
</comment>
<evidence type="ECO:0000256" key="6">
    <source>
        <dbReference type="RuleBase" id="RU000682"/>
    </source>
</evidence>
<feature type="region of interest" description="Disordered" evidence="7">
    <location>
        <begin position="234"/>
        <end position="262"/>
    </location>
</feature>
<dbReference type="SUPFAM" id="SSF46689">
    <property type="entry name" value="Homeodomain-like"/>
    <property type="match status" value="1"/>
</dbReference>
<dbReference type="EMBL" id="CAVLGL010000080">
    <property type="protein sequence ID" value="CAK1586028.1"/>
    <property type="molecule type" value="Genomic_DNA"/>
</dbReference>
<keyword evidence="4 5" id="KW-0539">Nucleus</keyword>
<dbReference type="InterPro" id="IPR009057">
    <property type="entry name" value="Homeodomain-like_sf"/>
</dbReference>
<gene>
    <name evidence="9" type="ORF">PARMNEM_LOCUS7036</name>
</gene>
<name>A0AAV1KSN0_9NEOP</name>
<dbReference type="PANTHER" id="PTHR24329:SF569">
    <property type="entry name" value="IP01065P"/>
    <property type="match status" value="1"/>
</dbReference>
<dbReference type="AlphaFoldDB" id="A0AAV1KSN0"/>
<dbReference type="GO" id="GO:0005634">
    <property type="term" value="C:nucleus"/>
    <property type="evidence" value="ECO:0007669"/>
    <property type="project" value="UniProtKB-SubCell"/>
</dbReference>
<feature type="compositionally biased region" description="Low complexity" evidence="7">
    <location>
        <begin position="99"/>
        <end position="108"/>
    </location>
</feature>
<dbReference type="InterPro" id="IPR050649">
    <property type="entry name" value="Paired_Homeobox_TFs"/>
</dbReference>
<reference evidence="9 10" key="1">
    <citation type="submission" date="2023-11" db="EMBL/GenBank/DDBJ databases">
        <authorList>
            <person name="Hedman E."/>
            <person name="Englund M."/>
            <person name="Stromberg M."/>
            <person name="Nyberg Akerstrom W."/>
            <person name="Nylinder S."/>
            <person name="Jareborg N."/>
            <person name="Kallberg Y."/>
            <person name="Kronander E."/>
        </authorList>
    </citation>
    <scope>NUCLEOTIDE SEQUENCE [LARGE SCALE GENOMIC DNA]</scope>
</reference>
<keyword evidence="10" id="KW-1185">Reference proteome</keyword>
<dbReference type="GO" id="GO:0000977">
    <property type="term" value="F:RNA polymerase II transcription regulatory region sequence-specific DNA binding"/>
    <property type="evidence" value="ECO:0007669"/>
    <property type="project" value="TreeGrafter"/>
</dbReference>
<evidence type="ECO:0000256" key="1">
    <source>
        <dbReference type="ARBA" id="ARBA00004123"/>
    </source>
</evidence>
<protein>
    <recommendedName>
        <fullName evidence="8">Homeobox domain-containing protein</fullName>
    </recommendedName>
</protein>
<dbReference type="SMART" id="SM00389">
    <property type="entry name" value="HOX"/>
    <property type="match status" value="1"/>
</dbReference>
<evidence type="ECO:0000256" key="7">
    <source>
        <dbReference type="SAM" id="MobiDB-lite"/>
    </source>
</evidence>
<feature type="region of interest" description="Disordered" evidence="7">
    <location>
        <begin position="99"/>
        <end position="183"/>
    </location>
</feature>
<sequence>MAGPYLSPLPGDLLTEYMFGRRRQRRNRTTFTPQQLSELESLFQKTHYPDVFLREEVALRISLSEARVQVWFQNRRAKWRKQARLQLLQDAWRMRCLGLGTPPLGMPGHTKPPESSPEGGESPNDKDSPEPSPAMDNNGEIKSPRPDTYHHNGSMSDSMPPPVHEMPPPMPYGNDDGRMMQQPFPFPPLLMHQQLDSEIAPTDLRVLSSKNPSNCHCAPSGQDMDEPQNLAYRPRQDTKDTSDSDSDAEIDLTSHSSKDDDLRDSERLANRIATSIFRSETVLHDLVPNDLSLGAVKNINERNMNRNNISM</sequence>
<dbReference type="PANTHER" id="PTHR24329">
    <property type="entry name" value="HOMEOBOX PROTEIN ARISTALESS"/>
    <property type="match status" value="1"/>
</dbReference>
<proteinExistence type="predicted"/>
<evidence type="ECO:0000256" key="4">
    <source>
        <dbReference type="ARBA" id="ARBA00023242"/>
    </source>
</evidence>
<feature type="domain" description="Homeobox" evidence="8">
    <location>
        <begin position="22"/>
        <end position="82"/>
    </location>
</feature>
<feature type="DNA-binding region" description="Homeobox" evidence="5">
    <location>
        <begin position="24"/>
        <end position="83"/>
    </location>
</feature>
<keyword evidence="3 5" id="KW-0371">Homeobox</keyword>
<dbReference type="Proteomes" id="UP001314205">
    <property type="component" value="Unassembled WGS sequence"/>
</dbReference>
<evidence type="ECO:0000256" key="3">
    <source>
        <dbReference type="ARBA" id="ARBA00023155"/>
    </source>
</evidence>
<dbReference type="PROSITE" id="PS50071">
    <property type="entry name" value="HOMEOBOX_2"/>
    <property type="match status" value="1"/>
</dbReference>
<feature type="compositionally biased region" description="Pro residues" evidence="7">
    <location>
        <begin position="159"/>
        <end position="171"/>
    </location>
</feature>
<evidence type="ECO:0000256" key="5">
    <source>
        <dbReference type="PROSITE-ProRule" id="PRU00108"/>
    </source>
</evidence>
<dbReference type="InterPro" id="IPR017970">
    <property type="entry name" value="Homeobox_CS"/>
</dbReference>
<evidence type="ECO:0000256" key="2">
    <source>
        <dbReference type="ARBA" id="ARBA00023125"/>
    </source>
</evidence>